<feature type="compositionally biased region" description="Polar residues" evidence="1">
    <location>
        <begin position="61"/>
        <end position="79"/>
    </location>
</feature>
<comment type="caution">
    <text evidence="2">The sequence shown here is derived from an EMBL/GenBank/DDBJ whole genome shotgun (WGS) entry which is preliminary data.</text>
</comment>
<evidence type="ECO:0000313" key="3">
    <source>
        <dbReference type="Proteomes" id="UP001066276"/>
    </source>
</evidence>
<feature type="non-terminal residue" evidence="2">
    <location>
        <position position="112"/>
    </location>
</feature>
<dbReference type="AlphaFoldDB" id="A0AAV7LGU6"/>
<reference evidence="2" key="1">
    <citation type="journal article" date="2022" name="bioRxiv">
        <title>Sequencing and chromosome-scale assembly of the giantPleurodeles waltlgenome.</title>
        <authorList>
            <person name="Brown T."/>
            <person name="Elewa A."/>
            <person name="Iarovenko S."/>
            <person name="Subramanian E."/>
            <person name="Araus A.J."/>
            <person name="Petzold A."/>
            <person name="Susuki M."/>
            <person name="Suzuki K.-i.T."/>
            <person name="Hayashi T."/>
            <person name="Toyoda A."/>
            <person name="Oliveira C."/>
            <person name="Osipova E."/>
            <person name="Leigh N.D."/>
            <person name="Simon A."/>
            <person name="Yun M.H."/>
        </authorList>
    </citation>
    <scope>NUCLEOTIDE SEQUENCE</scope>
    <source>
        <strain evidence="2">20211129_DDA</strain>
        <tissue evidence="2">Liver</tissue>
    </source>
</reference>
<dbReference type="Proteomes" id="UP001066276">
    <property type="component" value="Chromosome 11"/>
</dbReference>
<accession>A0AAV7LGU6</accession>
<dbReference type="EMBL" id="JANPWB010000015">
    <property type="protein sequence ID" value="KAJ1089674.1"/>
    <property type="molecule type" value="Genomic_DNA"/>
</dbReference>
<feature type="compositionally biased region" description="Polar residues" evidence="1">
    <location>
        <begin position="18"/>
        <end position="29"/>
    </location>
</feature>
<keyword evidence="3" id="KW-1185">Reference proteome</keyword>
<gene>
    <name evidence="2" type="ORF">NDU88_002822</name>
</gene>
<feature type="non-terminal residue" evidence="2">
    <location>
        <position position="1"/>
    </location>
</feature>
<protein>
    <submittedName>
        <fullName evidence="2">Uncharacterized protein</fullName>
    </submittedName>
</protein>
<sequence length="112" mass="11676">GPGLAATACASVGETDTHPASDSNTSGSLTIAPLRRRPRALPLPELSQDSDKQQEGPHTPSPTGRRTQMQEGSFQQTTAPCRMATNAGAPATEAGSPKTSVEAEHQWIVVTQ</sequence>
<name>A0AAV7LGU6_PLEWA</name>
<feature type="region of interest" description="Disordered" evidence="1">
    <location>
        <begin position="1"/>
        <end position="104"/>
    </location>
</feature>
<evidence type="ECO:0000256" key="1">
    <source>
        <dbReference type="SAM" id="MobiDB-lite"/>
    </source>
</evidence>
<proteinExistence type="predicted"/>
<evidence type="ECO:0000313" key="2">
    <source>
        <dbReference type="EMBL" id="KAJ1089674.1"/>
    </source>
</evidence>
<organism evidence="2 3">
    <name type="scientific">Pleurodeles waltl</name>
    <name type="common">Iberian ribbed newt</name>
    <dbReference type="NCBI Taxonomy" id="8319"/>
    <lineage>
        <taxon>Eukaryota</taxon>
        <taxon>Metazoa</taxon>
        <taxon>Chordata</taxon>
        <taxon>Craniata</taxon>
        <taxon>Vertebrata</taxon>
        <taxon>Euteleostomi</taxon>
        <taxon>Amphibia</taxon>
        <taxon>Batrachia</taxon>
        <taxon>Caudata</taxon>
        <taxon>Salamandroidea</taxon>
        <taxon>Salamandridae</taxon>
        <taxon>Pleurodelinae</taxon>
        <taxon>Pleurodeles</taxon>
    </lineage>
</organism>